<dbReference type="SMART" id="SM00935">
    <property type="entry name" value="OmpH"/>
    <property type="match status" value="1"/>
</dbReference>
<dbReference type="InterPro" id="IPR024930">
    <property type="entry name" value="Skp_dom_sf"/>
</dbReference>
<dbReference type="Proteomes" id="UP000644147">
    <property type="component" value="Unassembled WGS sequence"/>
</dbReference>
<evidence type="ECO:0000256" key="2">
    <source>
        <dbReference type="ARBA" id="ARBA00022729"/>
    </source>
</evidence>
<name>A0ABS1C6T2_9BACT</name>
<feature type="region of interest" description="Disordered" evidence="3">
    <location>
        <begin position="171"/>
        <end position="227"/>
    </location>
</feature>
<feature type="chain" id="PRO_5046896312" evidence="4">
    <location>
        <begin position="21"/>
        <end position="227"/>
    </location>
</feature>
<comment type="caution">
    <text evidence="5">The sequence shown here is derived from an EMBL/GenBank/DDBJ whole genome shotgun (WGS) entry which is preliminary data.</text>
</comment>
<dbReference type="SUPFAM" id="SSF111384">
    <property type="entry name" value="OmpH-like"/>
    <property type="match status" value="1"/>
</dbReference>
<evidence type="ECO:0000256" key="4">
    <source>
        <dbReference type="SAM" id="SignalP"/>
    </source>
</evidence>
<feature type="signal peptide" evidence="4">
    <location>
        <begin position="1"/>
        <end position="20"/>
    </location>
</feature>
<protein>
    <submittedName>
        <fullName evidence="5">OmpH family outer membrane protein</fullName>
    </submittedName>
</protein>
<dbReference type="RefSeq" id="WP_200507245.1">
    <property type="nucleotide sequence ID" value="NZ_JAEHFX010000009.1"/>
</dbReference>
<accession>A0ABS1C6T2</accession>
<evidence type="ECO:0000256" key="1">
    <source>
        <dbReference type="ARBA" id="ARBA00009091"/>
    </source>
</evidence>
<evidence type="ECO:0000313" key="6">
    <source>
        <dbReference type="Proteomes" id="UP000644147"/>
    </source>
</evidence>
<dbReference type="Pfam" id="PF03938">
    <property type="entry name" value="OmpH"/>
    <property type="match status" value="1"/>
</dbReference>
<comment type="similarity">
    <text evidence="1">Belongs to the Skp family.</text>
</comment>
<sequence>MKKLFGILFVLFLAVPAAYAQKFGYIDSEFILSKMPAYASAQQEVNTLSAAWQKDIEGQYQEVEKLRKKFQAEEVLLTDDMKKKRLAEIELKEKDAREMQKRIFGFEGTLFKKRIELIRPVQDNLFEAVEKVSKKKGLQIMFDKSGDMTMIYTNPVHDYTEYVLEELGLASPEKNQPGKRPAGALVDSPGDTPVRQQEGIQEEDSDQPAPAPAKKTAPVRTQPKQKK</sequence>
<dbReference type="PANTHER" id="PTHR35089:SF1">
    <property type="entry name" value="CHAPERONE PROTEIN SKP"/>
    <property type="match status" value="1"/>
</dbReference>
<dbReference type="EMBL" id="JAEHFX010000009">
    <property type="protein sequence ID" value="MBK0404403.1"/>
    <property type="molecule type" value="Genomic_DNA"/>
</dbReference>
<keyword evidence="2 4" id="KW-0732">Signal</keyword>
<proteinExistence type="inferred from homology"/>
<dbReference type="InterPro" id="IPR005632">
    <property type="entry name" value="Chaperone_Skp"/>
</dbReference>
<reference evidence="5 6" key="1">
    <citation type="submission" date="2020-12" db="EMBL/GenBank/DDBJ databases">
        <title>Bacterial novel species Adhaeribacter sp. BT258 isolated from soil.</title>
        <authorList>
            <person name="Jung H.-Y."/>
        </authorList>
    </citation>
    <scope>NUCLEOTIDE SEQUENCE [LARGE SCALE GENOMIC DNA]</scope>
    <source>
        <strain evidence="5 6">BT258</strain>
    </source>
</reference>
<evidence type="ECO:0000313" key="5">
    <source>
        <dbReference type="EMBL" id="MBK0404403.1"/>
    </source>
</evidence>
<dbReference type="PANTHER" id="PTHR35089">
    <property type="entry name" value="CHAPERONE PROTEIN SKP"/>
    <property type="match status" value="1"/>
</dbReference>
<evidence type="ECO:0000256" key="3">
    <source>
        <dbReference type="SAM" id="MobiDB-lite"/>
    </source>
</evidence>
<organism evidence="5 6">
    <name type="scientific">Adhaeribacter terrigena</name>
    <dbReference type="NCBI Taxonomy" id="2793070"/>
    <lineage>
        <taxon>Bacteria</taxon>
        <taxon>Pseudomonadati</taxon>
        <taxon>Bacteroidota</taxon>
        <taxon>Cytophagia</taxon>
        <taxon>Cytophagales</taxon>
        <taxon>Hymenobacteraceae</taxon>
        <taxon>Adhaeribacter</taxon>
    </lineage>
</organism>
<dbReference type="Gene3D" id="3.30.910.20">
    <property type="entry name" value="Skp domain"/>
    <property type="match status" value="1"/>
</dbReference>
<keyword evidence="6" id="KW-1185">Reference proteome</keyword>
<gene>
    <name evidence="5" type="ORF">I5M27_15500</name>
</gene>